<gene>
    <name evidence="1" type="ORF">OVN521_LOCUS36165</name>
</gene>
<evidence type="ECO:0000313" key="1">
    <source>
        <dbReference type="EMBL" id="CAF4422225.1"/>
    </source>
</evidence>
<feature type="non-terminal residue" evidence="1">
    <location>
        <position position="60"/>
    </location>
</feature>
<name>A0A820QNT1_9BILA</name>
<dbReference type="Proteomes" id="UP000663866">
    <property type="component" value="Unassembled WGS sequence"/>
</dbReference>
<organism evidence="1 2">
    <name type="scientific">Rotaria magnacalcarata</name>
    <dbReference type="NCBI Taxonomy" id="392030"/>
    <lineage>
        <taxon>Eukaryota</taxon>
        <taxon>Metazoa</taxon>
        <taxon>Spiralia</taxon>
        <taxon>Gnathifera</taxon>
        <taxon>Rotifera</taxon>
        <taxon>Eurotatoria</taxon>
        <taxon>Bdelloidea</taxon>
        <taxon>Philodinida</taxon>
        <taxon>Philodinidae</taxon>
        <taxon>Rotaria</taxon>
    </lineage>
</organism>
<dbReference type="AlphaFoldDB" id="A0A820QNT1"/>
<keyword evidence="2" id="KW-1185">Reference proteome</keyword>
<protein>
    <submittedName>
        <fullName evidence="1">Uncharacterized protein</fullName>
    </submittedName>
</protein>
<proteinExistence type="predicted"/>
<comment type="caution">
    <text evidence="1">The sequence shown here is derived from an EMBL/GenBank/DDBJ whole genome shotgun (WGS) entry which is preliminary data.</text>
</comment>
<accession>A0A820QNT1</accession>
<dbReference type="EMBL" id="CAJOBG010042812">
    <property type="protein sequence ID" value="CAF4422225.1"/>
    <property type="molecule type" value="Genomic_DNA"/>
</dbReference>
<evidence type="ECO:0000313" key="2">
    <source>
        <dbReference type="Proteomes" id="UP000663866"/>
    </source>
</evidence>
<sequence length="60" mass="6759">MVLLKKIFEGDLLYLSELDDILLMQSTTLIVNVAQGKSITSSKSYVDFCFQLSSTNIRNL</sequence>
<reference evidence="1" key="1">
    <citation type="submission" date="2021-02" db="EMBL/GenBank/DDBJ databases">
        <authorList>
            <person name="Nowell W R."/>
        </authorList>
    </citation>
    <scope>NUCLEOTIDE SEQUENCE</scope>
</reference>